<evidence type="ECO:0000256" key="1">
    <source>
        <dbReference type="SAM" id="SignalP"/>
    </source>
</evidence>
<keyword evidence="1" id="KW-0732">Signal</keyword>
<dbReference type="AlphaFoldDB" id="A0A9Q5GMT4"/>
<accession>A0A9Q5GMT4</accession>
<comment type="caution">
    <text evidence="2">The sequence shown here is derived from an EMBL/GenBank/DDBJ whole genome shotgun (WGS) entry which is preliminary data.</text>
</comment>
<dbReference type="EMBL" id="JABSXK010000001">
    <property type="protein sequence ID" value="NRV11271.1"/>
    <property type="molecule type" value="Genomic_DNA"/>
</dbReference>
<protein>
    <submittedName>
        <fullName evidence="2">tRNA A37 N6-isopentenylltransferase MiaA</fullName>
    </submittedName>
</protein>
<sequence length="128" mass="14195">MKKKVMILALAGILTVSGISLAYAADKNNTRFNKFNGQMINVQNGEVKSSSNYRGTMMSMMGSGAQSDDNINKMIELMKENGFNDEANAMENRDFNAMKNNGYGSMANMMQSVGKEKMAKLHQSMMRN</sequence>
<evidence type="ECO:0000313" key="2">
    <source>
        <dbReference type="EMBL" id="NRV11271.1"/>
    </source>
</evidence>
<evidence type="ECO:0000313" key="3">
    <source>
        <dbReference type="Proteomes" id="UP000821656"/>
    </source>
</evidence>
<feature type="chain" id="PRO_5043273698" evidence="1">
    <location>
        <begin position="25"/>
        <end position="128"/>
    </location>
</feature>
<organism evidence="2 3">
    <name type="scientific">Clostridium beijerinckii</name>
    <name type="common">Clostridium MP</name>
    <dbReference type="NCBI Taxonomy" id="1520"/>
    <lineage>
        <taxon>Bacteria</taxon>
        <taxon>Bacillati</taxon>
        <taxon>Bacillota</taxon>
        <taxon>Clostridia</taxon>
        <taxon>Eubacteriales</taxon>
        <taxon>Clostridiaceae</taxon>
        <taxon>Clostridium</taxon>
    </lineage>
</organism>
<name>A0A9Q5GMT4_CLOBE</name>
<gene>
    <name evidence="2" type="ORF">DFH45_004234</name>
</gene>
<dbReference type="Proteomes" id="UP000821656">
    <property type="component" value="Unassembled WGS sequence"/>
</dbReference>
<reference evidence="2" key="1">
    <citation type="submission" date="2020-05" db="EMBL/GenBank/DDBJ databases">
        <title>Genomic insights into acetone-butanol-ethanol (ABE) fermentation by sequencing solventogenic clostridia strains.</title>
        <authorList>
            <person name="Brown S."/>
        </authorList>
    </citation>
    <scope>NUCLEOTIDE SEQUENCE</scope>
    <source>
        <strain evidence="2">DJ126</strain>
    </source>
</reference>
<feature type="signal peptide" evidence="1">
    <location>
        <begin position="1"/>
        <end position="24"/>
    </location>
</feature>
<proteinExistence type="predicted"/>
<dbReference type="RefSeq" id="WP_077307442.1">
    <property type="nucleotide sequence ID" value="NZ_CP016090.1"/>
</dbReference>